<dbReference type="InterPro" id="IPR050879">
    <property type="entry name" value="Acyltransferase_3"/>
</dbReference>
<evidence type="ECO:0000259" key="9">
    <source>
        <dbReference type="Pfam" id="PF01757"/>
    </source>
</evidence>
<dbReference type="InterPro" id="IPR002656">
    <property type="entry name" value="Acyl_transf_3_dom"/>
</dbReference>
<dbReference type="RefSeq" id="WP_181755510.1">
    <property type="nucleotide sequence ID" value="NZ_JACEOG010000001.1"/>
</dbReference>
<dbReference type="Pfam" id="PF01757">
    <property type="entry name" value="Acyl_transf_3"/>
    <property type="match status" value="1"/>
</dbReference>
<dbReference type="GO" id="GO:0005886">
    <property type="term" value="C:plasma membrane"/>
    <property type="evidence" value="ECO:0007669"/>
    <property type="project" value="UniProtKB-SubCell"/>
</dbReference>
<feature type="transmembrane region" description="Helical" evidence="8">
    <location>
        <begin position="264"/>
        <end position="285"/>
    </location>
</feature>
<dbReference type="SUPFAM" id="SSF52266">
    <property type="entry name" value="SGNH hydrolase"/>
    <property type="match status" value="1"/>
</dbReference>
<feature type="transmembrane region" description="Helical" evidence="8">
    <location>
        <begin position="306"/>
        <end position="326"/>
    </location>
</feature>
<reference evidence="10 11" key="1">
    <citation type="submission" date="2020-07" db="EMBL/GenBank/DDBJ databases">
        <title>Draft genome and description of Aeromicrobium phoceense strain Marseille-Q0843 isolated from healthy skin swab.</title>
        <authorList>
            <person name="Boxberger M."/>
            <person name="La Scola B."/>
        </authorList>
    </citation>
    <scope>NUCLEOTIDE SEQUENCE [LARGE SCALE GENOMIC DNA]</scope>
    <source>
        <strain evidence="10 11">Marseille-Q0843</strain>
    </source>
</reference>
<dbReference type="Proteomes" id="UP000550354">
    <property type="component" value="Unassembled WGS sequence"/>
</dbReference>
<feature type="transmembrane region" description="Helical" evidence="8">
    <location>
        <begin position="332"/>
        <end position="350"/>
    </location>
</feature>
<keyword evidence="3 10" id="KW-0808">Transferase</keyword>
<feature type="transmembrane region" description="Helical" evidence="8">
    <location>
        <begin position="155"/>
        <end position="171"/>
    </location>
</feature>
<evidence type="ECO:0000256" key="5">
    <source>
        <dbReference type="ARBA" id="ARBA00022989"/>
    </source>
</evidence>
<keyword evidence="11" id="KW-1185">Reference proteome</keyword>
<proteinExistence type="predicted"/>
<comment type="caution">
    <text evidence="10">The sequence shown here is derived from an EMBL/GenBank/DDBJ whole genome shotgun (WGS) entry which is preliminary data.</text>
</comment>
<dbReference type="GO" id="GO:0009103">
    <property type="term" value="P:lipopolysaccharide biosynthetic process"/>
    <property type="evidence" value="ECO:0007669"/>
    <property type="project" value="TreeGrafter"/>
</dbReference>
<organism evidence="10 11">
    <name type="scientific">Aeromicrobium phoceense</name>
    <dbReference type="NCBI Taxonomy" id="2754045"/>
    <lineage>
        <taxon>Bacteria</taxon>
        <taxon>Bacillati</taxon>
        <taxon>Actinomycetota</taxon>
        <taxon>Actinomycetes</taxon>
        <taxon>Propionibacteriales</taxon>
        <taxon>Nocardioidaceae</taxon>
        <taxon>Aeromicrobium</taxon>
    </lineage>
</organism>
<evidence type="ECO:0000313" key="11">
    <source>
        <dbReference type="Proteomes" id="UP000550354"/>
    </source>
</evidence>
<sequence length="646" mass="70727">MSAPVPSTRARLPYRPALDGLRAVAIAGVLVFHLDERALPGGWLGVDLFFVLSGFLITNLLVFERERWGRISVVRFWGARMRRLLPSLITVLLAVSVAAWLWTVPGRRTAVAWDIVSSLFYVSNWRFMLGDEQYFDQLSIPSPVRHTWSLSIEEQFYIVFPLLLIAVGVVVRKRRGQALVFAVLALASAAAMASGYANGTEITTLYYSTLTRAFELLIGVCAALFLGHAAFRERRSPVLTDLTAWAGLAVVVAAMVGLDSESGIVFRGGLVVVCLAALVAILAAASGTSGTFTKVLGSPVPRWIGLISYPLYLWHWPIIVFVHEGVTGLDGLALDAVRVGLSVLLAWLTYRFIEGPVRGRRPFFGSARGFSRAVAVVAAPLVVASAFVVAHSEPPRGELSGYALKPGQKPLELTPDPYTAAERRSAMLLGNSIPYSIYRNVATHEFRQLSLSQSTHLGCDPFTLQKRVGGETTEPTRNCLEWRDEWPGLVSAQQPDVLLFFVPQTFLSDLVKGDEVAKFGSPEHERLIREALDEVDRKGGDAGTLALSTLACHDIPAFDKVEMQQLNDIERVERVNAIATAWAAENDVPVIDSYAALCPNGYQPLLGNDPLYEDGLHFTNESAPHVWAWMMPQVLRFADAANGEAS</sequence>
<dbReference type="InterPro" id="IPR036514">
    <property type="entry name" value="SGNH_hydro_sf"/>
</dbReference>
<dbReference type="PANTHER" id="PTHR23028">
    <property type="entry name" value="ACETYLTRANSFERASE"/>
    <property type="match status" value="1"/>
</dbReference>
<evidence type="ECO:0000256" key="8">
    <source>
        <dbReference type="SAM" id="Phobius"/>
    </source>
</evidence>
<evidence type="ECO:0000313" key="10">
    <source>
        <dbReference type="EMBL" id="MBA4608738.1"/>
    </source>
</evidence>
<keyword evidence="5 8" id="KW-1133">Transmembrane helix</keyword>
<keyword evidence="2" id="KW-1003">Cell membrane</keyword>
<evidence type="ECO:0000256" key="7">
    <source>
        <dbReference type="ARBA" id="ARBA00023315"/>
    </source>
</evidence>
<feature type="transmembrane region" description="Helical" evidence="8">
    <location>
        <begin position="178"/>
        <end position="199"/>
    </location>
</feature>
<feature type="transmembrane region" description="Helical" evidence="8">
    <location>
        <begin position="84"/>
        <end position="103"/>
    </location>
</feature>
<evidence type="ECO:0000256" key="4">
    <source>
        <dbReference type="ARBA" id="ARBA00022692"/>
    </source>
</evidence>
<comment type="subcellular location">
    <subcellularLocation>
        <location evidence="1">Cell membrane</location>
        <topology evidence="1">Multi-pass membrane protein</topology>
    </subcellularLocation>
</comment>
<keyword evidence="7 10" id="KW-0012">Acyltransferase</keyword>
<dbReference type="EMBL" id="JACEOG010000001">
    <property type="protein sequence ID" value="MBA4608738.1"/>
    <property type="molecule type" value="Genomic_DNA"/>
</dbReference>
<evidence type="ECO:0000256" key="3">
    <source>
        <dbReference type="ARBA" id="ARBA00022679"/>
    </source>
</evidence>
<evidence type="ECO:0000256" key="1">
    <source>
        <dbReference type="ARBA" id="ARBA00004651"/>
    </source>
</evidence>
<feature type="transmembrane region" description="Helical" evidence="8">
    <location>
        <begin position="238"/>
        <end position="258"/>
    </location>
</feature>
<dbReference type="GO" id="GO:0016747">
    <property type="term" value="F:acyltransferase activity, transferring groups other than amino-acyl groups"/>
    <property type="evidence" value="ECO:0007669"/>
    <property type="project" value="InterPro"/>
</dbReference>
<feature type="transmembrane region" description="Helical" evidence="8">
    <location>
        <begin position="370"/>
        <end position="390"/>
    </location>
</feature>
<dbReference type="Gene3D" id="3.40.50.1110">
    <property type="entry name" value="SGNH hydrolase"/>
    <property type="match status" value="1"/>
</dbReference>
<feature type="transmembrane region" description="Helical" evidence="8">
    <location>
        <begin position="40"/>
        <end position="63"/>
    </location>
</feature>
<keyword evidence="4 8" id="KW-0812">Transmembrane</keyword>
<protein>
    <submittedName>
        <fullName evidence="10">Acyltransferase family protein</fullName>
    </submittedName>
</protein>
<feature type="domain" description="Acyltransferase 3" evidence="9">
    <location>
        <begin position="16"/>
        <end position="351"/>
    </location>
</feature>
<keyword evidence="6 8" id="KW-0472">Membrane</keyword>
<feature type="transmembrane region" description="Helical" evidence="8">
    <location>
        <begin position="205"/>
        <end position="226"/>
    </location>
</feature>
<gene>
    <name evidence="10" type="ORF">H1W00_09665</name>
</gene>
<accession>A0A838XIZ4</accession>
<dbReference type="AlphaFoldDB" id="A0A838XIZ4"/>
<dbReference type="PANTHER" id="PTHR23028:SF53">
    <property type="entry name" value="ACYL_TRANSF_3 DOMAIN-CONTAINING PROTEIN"/>
    <property type="match status" value="1"/>
</dbReference>
<evidence type="ECO:0000256" key="2">
    <source>
        <dbReference type="ARBA" id="ARBA00022475"/>
    </source>
</evidence>
<name>A0A838XIZ4_9ACTN</name>
<evidence type="ECO:0000256" key="6">
    <source>
        <dbReference type="ARBA" id="ARBA00023136"/>
    </source>
</evidence>